<reference evidence="2 3" key="1">
    <citation type="submission" date="2015-10" db="EMBL/GenBank/DDBJ databases">
        <title>Genomic differences between typical nodule nitrogen-fixing rhizobial strains and those coming from bean seeds.</title>
        <authorList>
            <person name="Peralta H."/>
            <person name="Aguilar-Vera A."/>
            <person name="Diaz R."/>
            <person name="Mora Y."/>
            <person name="Martinez-Batallar G."/>
            <person name="Salazar E."/>
            <person name="Vargas-Lagunas C."/>
            <person name="Encarnacion S."/>
            <person name="Girard L."/>
            <person name="Mora J."/>
        </authorList>
    </citation>
    <scope>NUCLEOTIDE SEQUENCE [LARGE SCALE GENOMIC DNA]</scope>
    <source>
        <strain evidence="2 3">CFNEI 73</strain>
        <plasmid evidence="2 3">B</plasmid>
    </source>
</reference>
<accession>A0A1L3LTL0</accession>
<evidence type="ECO:0000313" key="3">
    <source>
        <dbReference type="Proteomes" id="UP000182306"/>
    </source>
</evidence>
<feature type="compositionally biased region" description="Gly residues" evidence="1">
    <location>
        <begin position="31"/>
        <end position="41"/>
    </location>
</feature>
<sequence>MPHRLIGRTVQVRLTHRVVEIFVSGKQTPSGGAGERSGIGNGHDELL</sequence>
<dbReference type="Proteomes" id="UP000182306">
    <property type="component" value="Plasmid B"/>
</dbReference>
<name>A0A1L3LTL0_9HYPH</name>
<dbReference type="AlphaFoldDB" id="A0A1L3LTL0"/>
<proteinExistence type="predicted"/>
<evidence type="ECO:0000256" key="1">
    <source>
        <dbReference type="SAM" id="MobiDB-lite"/>
    </source>
</evidence>
<organism evidence="2 3">
    <name type="scientific">Sinorhizobium americanum</name>
    <dbReference type="NCBI Taxonomy" id="194963"/>
    <lineage>
        <taxon>Bacteria</taxon>
        <taxon>Pseudomonadati</taxon>
        <taxon>Pseudomonadota</taxon>
        <taxon>Alphaproteobacteria</taxon>
        <taxon>Hyphomicrobiales</taxon>
        <taxon>Rhizobiaceae</taxon>
        <taxon>Sinorhizobium/Ensifer group</taxon>
        <taxon>Sinorhizobium</taxon>
    </lineage>
</organism>
<dbReference type="EMBL" id="CP013109">
    <property type="protein sequence ID" value="APG93431.1"/>
    <property type="molecule type" value="Genomic_DNA"/>
</dbReference>
<dbReference type="KEGG" id="same:SAMCFNEI73_pB0234"/>
<gene>
    <name evidence="2" type="ORF">SAMCFNEI73_pB0234</name>
</gene>
<evidence type="ECO:0000313" key="2">
    <source>
        <dbReference type="EMBL" id="APG93431.1"/>
    </source>
</evidence>
<keyword evidence="2" id="KW-0614">Plasmid</keyword>
<feature type="region of interest" description="Disordered" evidence="1">
    <location>
        <begin position="25"/>
        <end position="47"/>
    </location>
</feature>
<protein>
    <submittedName>
        <fullName evidence="2">Uncharacterized protein</fullName>
    </submittedName>
</protein>
<geneLocation type="plasmid" evidence="2 3">
    <name>B</name>
</geneLocation>
<keyword evidence="3" id="KW-1185">Reference proteome</keyword>